<feature type="region of interest" description="Disordered" evidence="1">
    <location>
        <begin position="296"/>
        <end position="316"/>
    </location>
</feature>
<gene>
    <name evidence="2" type="ORF">AACH11_20210</name>
</gene>
<feature type="compositionally biased region" description="Low complexity" evidence="1">
    <location>
        <begin position="115"/>
        <end position="132"/>
    </location>
</feature>
<protein>
    <submittedName>
        <fullName evidence="2">Uncharacterized protein</fullName>
    </submittedName>
</protein>
<evidence type="ECO:0000313" key="3">
    <source>
        <dbReference type="Proteomes" id="UP001368500"/>
    </source>
</evidence>
<name>A0ABU9BH90_9BURK</name>
<keyword evidence="3" id="KW-1185">Reference proteome</keyword>
<feature type="region of interest" description="Disordered" evidence="1">
    <location>
        <begin position="113"/>
        <end position="132"/>
    </location>
</feature>
<dbReference type="EMBL" id="JBBUTF010000022">
    <property type="protein sequence ID" value="MEK8028292.1"/>
    <property type="molecule type" value="Genomic_DNA"/>
</dbReference>
<evidence type="ECO:0000256" key="1">
    <source>
        <dbReference type="SAM" id="MobiDB-lite"/>
    </source>
</evidence>
<comment type="caution">
    <text evidence="2">The sequence shown here is derived from an EMBL/GenBank/DDBJ whole genome shotgun (WGS) entry which is preliminary data.</text>
</comment>
<evidence type="ECO:0000313" key="2">
    <source>
        <dbReference type="EMBL" id="MEK8028292.1"/>
    </source>
</evidence>
<proteinExistence type="predicted"/>
<sequence>MSEHSFAHLGAAWRRLFEPHPAEPLQPGCGRALVLSVGRPADWSLLAPLWSGVQSALQLPAPLIAVDGVDAMQLWFALERPVPEAEAAAWLASAVRRWLPDLPAHRLRTWPPLPAAGAPAPTDPAARSARSAATAATAAPGLVDIGEALDQVDALDAADPGALLRALHPAADRLTGWALPTVPQDHGPGDDGEPRWSAFVAPDLAPLFSDTPWLDLPPGDDGQARLLAALRPVRAQAWRVAADMLAMAEAVAVVAAPAPAMASIPSAAASQAGATAGRPGLQPAAAPVAVMAAAAPVAEPPPSSTDARLDDLPPTDDPQVFLRAVMNARAAPLAQRIEAARLLLEDARSAPPRARV</sequence>
<dbReference type="RefSeq" id="WP_341376079.1">
    <property type="nucleotide sequence ID" value="NZ_JBBUTF010000022.1"/>
</dbReference>
<reference evidence="2 3" key="1">
    <citation type="submission" date="2024-04" db="EMBL/GenBank/DDBJ databases">
        <title>Novel species of the genus Ideonella isolated from streams.</title>
        <authorList>
            <person name="Lu H."/>
        </authorList>
    </citation>
    <scope>NUCLEOTIDE SEQUENCE [LARGE SCALE GENOMIC DNA]</scope>
    <source>
        <strain evidence="2 3">BYS139W</strain>
    </source>
</reference>
<dbReference type="Proteomes" id="UP001368500">
    <property type="component" value="Unassembled WGS sequence"/>
</dbReference>
<accession>A0ABU9BH90</accession>
<organism evidence="2 3">
    <name type="scientific">Pseudaquabacterium rugosum</name>
    <dbReference type="NCBI Taxonomy" id="2984194"/>
    <lineage>
        <taxon>Bacteria</taxon>
        <taxon>Pseudomonadati</taxon>
        <taxon>Pseudomonadota</taxon>
        <taxon>Betaproteobacteria</taxon>
        <taxon>Burkholderiales</taxon>
        <taxon>Sphaerotilaceae</taxon>
        <taxon>Pseudaquabacterium</taxon>
    </lineage>
</organism>